<organism evidence="5 6">
    <name type="scientific">Aerophobetes bacterium</name>
    <dbReference type="NCBI Taxonomy" id="2030807"/>
    <lineage>
        <taxon>Bacteria</taxon>
        <taxon>Candidatus Aerophobota</taxon>
    </lineage>
</organism>
<dbReference type="GO" id="GO:0030313">
    <property type="term" value="C:cell envelope"/>
    <property type="evidence" value="ECO:0007669"/>
    <property type="project" value="UniProtKB-SubCell"/>
</dbReference>
<dbReference type="SUPFAM" id="SSF53822">
    <property type="entry name" value="Periplasmic binding protein-like I"/>
    <property type="match status" value="1"/>
</dbReference>
<evidence type="ECO:0000259" key="4">
    <source>
        <dbReference type="Pfam" id="PF13407"/>
    </source>
</evidence>
<evidence type="ECO:0000256" key="1">
    <source>
        <dbReference type="ARBA" id="ARBA00004196"/>
    </source>
</evidence>
<dbReference type="CDD" id="cd06309">
    <property type="entry name" value="PBP1_galactofuranose_YtfQ-like"/>
    <property type="match status" value="1"/>
</dbReference>
<dbReference type="EMBL" id="QMQA01000105">
    <property type="protein sequence ID" value="RLE13289.1"/>
    <property type="molecule type" value="Genomic_DNA"/>
</dbReference>
<evidence type="ECO:0000313" key="6">
    <source>
        <dbReference type="Proteomes" id="UP000280417"/>
    </source>
</evidence>
<dbReference type="InterPro" id="IPR028082">
    <property type="entry name" value="Peripla_BP_I"/>
</dbReference>
<sequence length="336" mass="37548">MDLKKMCVIVLGLVGLVAMTLVSSPVIGKERPLIAFSQCTMNHPWRVTLTNDMKYWAAKLDVNFIWADGNNDAANQLADCEDLIAKKPDVLVISPLQAKALAPVYDMCNEAKVPLIVIDRYIDAEPGTGMYITFIGEDQMEEGRTAARLLVKKLFEVYGEYKGNIVELQGTIGAGPTIDRHKGFLEIIDKYPDIQVVATQSADYLREPAMKIMEDWLQRFPKGTIHAVYAHNDEMALGAMAAIKAAGRNELLGWICSIDGQVQALKAVLDGEFLVSVQNPPYFGESSIKSALRYLEGYHLPAIQWVPFKVFHAQTPKARAMTEEYYNYLVANDLYY</sequence>
<reference evidence="5 6" key="1">
    <citation type="submission" date="2018-06" db="EMBL/GenBank/DDBJ databases">
        <title>Extensive metabolic versatility and redundancy in microbially diverse, dynamic hydrothermal sediments.</title>
        <authorList>
            <person name="Dombrowski N."/>
            <person name="Teske A."/>
            <person name="Baker B.J."/>
        </authorList>
    </citation>
    <scope>NUCLEOTIDE SEQUENCE [LARGE SCALE GENOMIC DNA]</scope>
    <source>
        <strain evidence="5">B3_G15</strain>
    </source>
</reference>
<keyword evidence="3" id="KW-0732">Signal</keyword>
<dbReference type="InterPro" id="IPR025997">
    <property type="entry name" value="SBP_2_dom"/>
</dbReference>
<protein>
    <submittedName>
        <fullName evidence="5">Ribose ABC transporter substrate-binding protein</fullName>
    </submittedName>
</protein>
<comment type="caution">
    <text evidence="5">The sequence shown here is derived from an EMBL/GenBank/DDBJ whole genome shotgun (WGS) entry which is preliminary data.</text>
</comment>
<accession>A0A662DGN6</accession>
<dbReference type="Gene3D" id="3.40.50.2300">
    <property type="match status" value="2"/>
</dbReference>
<proteinExistence type="inferred from homology"/>
<comment type="subcellular location">
    <subcellularLocation>
        <location evidence="1">Cell envelope</location>
    </subcellularLocation>
</comment>
<evidence type="ECO:0000256" key="2">
    <source>
        <dbReference type="ARBA" id="ARBA00007639"/>
    </source>
</evidence>
<comment type="similarity">
    <text evidence="2">Belongs to the bacterial solute-binding protein 2 family.</text>
</comment>
<feature type="domain" description="Periplasmic binding protein" evidence="4">
    <location>
        <begin position="34"/>
        <end position="297"/>
    </location>
</feature>
<dbReference type="GO" id="GO:0030246">
    <property type="term" value="F:carbohydrate binding"/>
    <property type="evidence" value="ECO:0007669"/>
    <property type="project" value="UniProtKB-ARBA"/>
</dbReference>
<name>A0A662DGN6_UNCAE</name>
<dbReference type="AlphaFoldDB" id="A0A662DGN6"/>
<dbReference type="Proteomes" id="UP000280417">
    <property type="component" value="Unassembled WGS sequence"/>
</dbReference>
<evidence type="ECO:0000313" key="5">
    <source>
        <dbReference type="EMBL" id="RLE13289.1"/>
    </source>
</evidence>
<dbReference type="PANTHER" id="PTHR46847">
    <property type="entry name" value="D-ALLOSE-BINDING PERIPLASMIC PROTEIN-RELATED"/>
    <property type="match status" value="1"/>
</dbReference>
<dbReference type="Pfam" id="PF13407">
    <property type="entry name" value="Peripla_BP_4"/>
    <property type="match status" value="1"/>
</dbReference>
<evidence type="ECO:0000256" key="3">
    <source>
        <dbReference type="ARBA" id="ARBA00022729"/>
    </source>
</evidence>
<gene>
    <name evidence="5" type="ORF">DRJ04_04595</name>
</gene>
<dbReference type="PANTHER" id="PTHR46847:SF1">
    <property type="entry name" value="D-ALLOSE-BINDING PERIPLASMIC PROTEIN-RELATED"/>
    <property type="match status" value="1"/>
</dbReference>